<evidence type="ECO:0000259" key="1">
    <source>
        <dbReference type="PROSITE" id="PS50965"/>
    </source>
</evidence>
<name>A0A191WIG5_9MICO</name>
<sequence length="188" mass="20254">MTEPSPAATVSLSGRPAAASVIAECLREQALVPPRSPLARAIGRSPLSSESQSWYLGAIGELEVARRLERLDPSWRVLHAVPIGTGKSDIDHVVIGPSGVFTINTKHHEGKEVWVGAKRLLVNGQRTDHLRNAEFEAKRAAQRLSAATGTPVAVTPVIVIVAARRLTIREQPANVRVLTESASRVRTD</sequence>
<dbReference type="EMBL" id="CP013979">
    <property type="protein sequence ID" value="ANJ28105.1"/>
    <property type="molecule type" value="Genomic_DNA"/>
</dbReference>
<keyword evidence="3" id="KW-1185">Reference proteome</keyword>
<dbReference type="RefSeq" id="WP_067879570.1">
    <property type="nucleotide sequence ID" value="NZ_CP013979.1"/>
</dbReference>
<dbReference type="STRING" id="453304.ATC03_16685"/>
<gene>
    <name evidence="2" type="ORF">ATC03_16685</name>
</gene>
<evidence type="ECO:0000313" key="2">
    <source>
        <dbReference type="EMBL" id="ANJ28105.1"/>
    </source>
</evidence>
<dbReference type="PROSITE" id="PS50965">
    <property type="entry name" value="NERD"/>
    <property type="match status" value="1"/>
</dbReference>
<evidence type="ECO:0000313" key="3">
    <source>
        <dbReference type="Proteomes" id="UP000078437"/>
    </source>
</evidence>
<accession>A0A191WIG5</accession>
<dbReference type="AlphaFoldDB" id="A0A191WIG5"/>
<dbReference type="OrthoDB" id="5793358at2"/>
<feature type="domain" description="NERD" evidence="1">
    <location>
        <begin position="56"/>
        <end position="167"/>
    </location>
</feature>
<reference evidence="3" key="2">
    <citation type="submission" date="2016-01" db="EMBL/GenBank/DDBJ databases">
        <title>Complete genome sequence of Agromyces aureus AR33T and comparison with related organisms.</title>
        <authorList>
            <person name="Corretto E."/>
            <person name="Antonielli L."/>
            <person name="Sessitsch A."/>
            <person name="Brader G."/>
        </authorList>
    </citation>
    <scope>NUCLEOTIDE SEQUENCE [LARGE SCALE GENOMIC DNA]</scope>
    <source>
        <strain evidence="3">AR33</strain>
    </source>
</reference>
<dbReference type="Pfam" id="PF08378">
    <property type="entry name" value="NERD"/>
    <property type="match status" value="1"/>
</dbReference>
<dbReference type="KEGG" id="agy:ATC03_16685"/>
<organism evidence="2 3">
    <name type="scientific">Agromyces aureus</name>
    <dbReference type="NCBI Taxonomy" id="453304"/>
    <lineage>
        <taxon>Bacteria</taxon>
        <taxon>Bacillati</taxon>
        <taxon>Actinomycetota</taxon>
        <taxon>Actinomycetes</taxon>
        <taxon>Micrococcales</taxon>
        <taxon>Microbacteriaceae</taxon>
        <taxon>Agromyces</taxon>
    </lineage>
</organism>
<reference evidence="2 3" key="1">
    <citation type="journal article" date="2016" name="Int. J. Syst. Evol. Microbiol.">
        <title>Agromyces aureus sp. nov., isolated from the rhizosphere of Salix caprea L. grown in a heavy-metal-contaminated soil.</title>
        <authorList>
            <person name="Corretto E."/>
            <person name="Antonielli L."/>
            <person name="Sessitsch A."/>
            <person name="Compant S."/>
            <person name="Gorfer M."/>
            <person name="Kuffner M."/>
            <person name="Brader G."/>
        </authorList>
    </citation>
    <scope>NUCLEOTIDE SEQUENCE [LARGE SCALE GENOMIC DNA]</scope>
    <source>
        <strain evidence="2 3">AR33</strain>
    </source>
</reference>
<protein>
    <recommendedName>
        <fullName evidence="1">NERD domain-containing protein</fullName>
    </recommendedName>
</protein>
<proteinExistence type="predicted"/>
<dbReference type="InterPro" id="IPR011528">
    <property type="entry name" value="NERD"/>
</dbReference>
<dbReference type="Proteomes" id="UP000078437">
    <property type="component" value="Chromosome"/>
</dbReference>